<reference evidence="4" key="1">
    <citation type="submission" date="2017-01" db="EMBL/GenBank/DDBJ databases">
        <authorList>
            <person name="Varghese N."/>
            <person name="Submissions S."/>
        </authorList>
    </citation>
    <scope>NUCLEOTIDE SEQUENCE [LARGE SCALE GENOMIC DNA]</scope>
    <source>
        <strain evidence="4">DSM 22306</strain>
    </source>
</reference>
<feature type="compositionally biased region" description="Polar residues" evidence="1">
    <location>
        <begin position="85"/>
        <end position="104"/>
    </location>
</feature>
<proteinExistence type="predicted"/>
<evidence type="ECO:0000313" key="3">
    <source>
        <dbReference type="EMBL" id="SIT04345.1"/>
    </source>
</evidence>
<dbReference type="EMBL" id="FTOE01000012">
    <property type="protein sequence ID" value="SIT04345.1"/>
    <property type="molecule type" value="Genomic_DNA"/>
</dbReference>
<feature type="domain" description="DUF4124" evidence="2">
    <location>
        <begin position="12"/>
        <end position="50"/>
    </location>
</feature>
<protein>
    <recommendedName>
        <fullName evidence="2">DUF4124 domain-containing protein</fullName>
    </recommendedName>
</protein>
<evidence type="ECO:0000259" key="2">
    <source>
        <dbReference type="Pfam" id="PF13511"/>
    </source>
</evidence>
<dbReference type="AlphaFoldDB" id="A0A1N7P126"/>
<feature type="compositionally biased region" description="Basic residues" evidence="1">
    <location>
        <begin position="111"/>
        <end position="121"/>
    </location>
</feature>
<name>A0A1N7P126_9GAMM</name>
<dbReference type="InterPro" id="IPR025392">
    <property type="entry name" value="DUF4124"/>
</dbReference>
<accession>A0A1N7P126</accession>
<gene>
    <name evidence="3" type="ORF">SAMN05421760_11220</name>
</gene>
<sequence>MSDIQLKIIVLILCMFPVIANAEIYRWTDETGKKHYSDKAPPGVKAEKKEYVNVATPWRKLPKPTRPQEGLRVDETLKDGLSVDGANSNSSGSVEAETGSQGELSTDKKDKKSNKKTKRLKVKEDAENSSSGLVKLDQKDKSSSTPAERIIDIKERNAQAKKDYRTSD</sequence>
<feature type="compositionally biased region" description="Basic and acidic residues" evidence="1">
    <location>
        <begin position="69"/>
        <end position="78"/>
    </location>
</feature>
<organism evidence="3 4">
    <name type="scientific">Neptunomonas antarctica</name>
    <dbReference type="NCBI Taxonomy" id="619304"/>
    <lineage>
        <taxon>Bacteria</taxon>
        <taxon>Pseudomonadati</taxon>
        <taxon>Pseudomonadota</taxon>
        <taxon>Gammaproteobacteria</taxon>
        <taxon>Oceanospirillales</taxon>
        <taxon>Oceanospirillaceae</taxon>
        <taxon>Neptunomonas</taxon>
    </lineage>
</organism>
<feature type="compositionally biased region" description="Basic and acidic residues" evidence="1">
    <location>
        <begin position="149"/>
        <end position="168"/>
    </location>
</feature>
<feature type="region of interest" description="Disordered" evidence="1">
    <location>
        <begin position="57"/>
        <end position="168"/>
    </location>
</feature>
<keyword evidence="4" id="KW-1185">Reference proteome</keyword>
<dbReference type="Proteomes" id="UP000185999">
    <property type="component" value="Unassembled WGS sequence"/>
</dbReference>
<dbReference type="STRING" id="619304.SAMN05421760_11220"/>
<evidence type="ECO:0000256" key="1">
    <source>
        <dbReference type="SAM" id="MobiDB-lite"/>
    </source>
</evidence>
<dbReference type="Pfam" id="PF13511">
    <property type="entry name" value="DUF4124"/>
    <property type="match status" value="1"/>
</dbReference>
<evidence type="ECO:0000313" key="4">
    <source>
        <dbReference type="Proteomes" id="UP000185999"/>
    </source>
</evidence>
<dbReference type="RefSeq" id="WP_054341017.1">
    <property type="nucleotide sequence ID" value="NZ_FTOE01000012.1"/>
</dbReference>